<keyword evidence="3" id="KW-0540">Nuclease</keyword>
<feature type="domain" description="Novel STAND NTPase 3" evidence="2">
    <location>
        <begin position="174"/>
        <end position="331"/>
    </location>
</feature>
<sequence>MNYDLSFLNDKEFEALANDIIQEREGTTVERFKAGRDSGIDGRFYTTNDKTVIIQSKHWLKSGLPALTKHLKKTELPKINKISPDRYILVTSLGLTPQNKEHLQNLLSPYILSSKDILGCDDILDSISKSSSIEKRHYKLWLSSSSVLQLILNNAAIGRSSAKQAEITDSSKRYVQTENYQRAINKLEQSRAIIITGEAGIGKTTLADQISLHYIARDYDFCVIENDISEAESIFQEEKKQLFYFDDFLGRNFLTALEGHQDSHIINFIKRVSSSKQKRFILTSRTTILNQGKYQSDLFNINKVEKSEFEIKIQSISFFDRALILYSHIWFGNLSEEHISSLYFDQRYMKIVCHRNYNPRVISFITDQDRYSGIPIENYWQEVVKTLENPKDIWDNVFDNQLNAMSRLAVCLVVFNGSRISEPELREAFCSQTVSEGIAAPSESVNSFTQSLKICVGAVLNRTIDSRHPSPYINLFNPSVADFVISRFIEDTNTIKQFFIHLNTVASLQNLEALKRSQTISHAQFTEILRHIEIRKLSEGSLETKFEYTIELCSQTIRYKLYQNKKTQKRIEVISKKLLENRYDDEDDLTNDICIILQHFINTCPTKENSSLIYEFIEDYETTFLDHEQLDSLYNLADCLDIERRDDACKIVEEALIEFWQDQIDEMISSEQALEGFYDIHDTTDAFNAVIDFLEDKIGYVGFTREKLANLAEFANIDSHIEANIDAESRHHGNIISPNSNFSNNMTASEAEAVHDLFQRD</sequence>
<dbReference type="GO" id="GO:0004519">
    <property type="term" value="F:endonuclease activity"/>
    <property type="evidence" value="ECO:0007669"/>
    <property type="project" value="UniProtKB-KW"/>
</dbReference>
<keyword evidence="3" id="KW-0378">Hydrolase</keyword>
<keyword evidence="4" id="KW-1185">Reference proteome</keyword>
<accession>A0ABT6GJ62</accession>
<evidence type="ECO:0000259" key="1">
    <source>
        <dbReference type="Pfam" id="PF04471"/>
    </source>
</evidence>
<evidence type="ECO:0000259" key="2">
    <source>
        <dbReference type="Pfam" id="PF20720"/>
    </source>
</evidence>
<dbReference type="Gene3D" id="3.40.50.300">
    <property type="entry name" value="P-loop containing nucleotide triphosphate hydrolases"/>
    <property type="match status" value="1"/>
</dbReference>
<dbReference type="EMBL" id="JARSBO010000017">
    <property type="protein sequence ID" value="MDG4721799.1"/>
    <property type="molecule type" value="Genomic_DNA"/>
</dbReference>
<dbReference type="Proteomes" id="UP001529180">
    <property type="component" value="Unassembled WGS sequence"/>
</dbReference>
<dbReference type="InterPro" id="IPR027417">
    <property type="entry name" value="P-loop_NTPase"/>
</dbReference>
<dbReference type="InterPro" id="IPR007560">
    <property type="entry name" value="Restrct_endonuc_IV_Mrr"/>
</dbReference>
<dbReference type="Pfam" id="PF04471">
    <property type="entry name" value="Mrr_cat"/>
    <property type="match status" value="1"/>
</dbReference>
<dbReference type="SUPFAM" id="SSF52540">
    <property type="entry name" value="P-loop containing nucleoside triphosphate hydrolases"/>
    <property type="match status" value="1"/>
</dbReference>
<comment type="caution">
    <text evidence="3">The sequence shown here is derived from an EMBL/GenBank/DDBJ whole genome shotgun (WGS) entry which is preliminary data.</text>
</comment>
<dbReference type="GO" id="GO:0016787">
    <property type="term" value="F:hydrolase activity"/>
    <property type="evidence" value="ECO:0007669"/>
    <property type="project" value="UniProtKB-KW"/>
</dbReference>
<reference evidence="3 4" key="1">
    <citation type="submission" date="2023-03" db="EMBL/GenBank/DDBJ databases">
        <title>Strain FZY0004 represents a novel species in the genus Thalassospira isolated from seawater.</title>
        <authorList>
            <person name="Fu Z.-Y."/>
        </authorList>
    </citation>
    <scope>NUCLEOTIDE SEQUENCE [LARGE SCALE GENOMIC DNA]</scope>
    <source>
        <strain evidence="3 4">FZY0004</strain>
    </source>
</reference>
<evidence type="ECO:0000313" key="4">
    <source>
        <dbReference type="Proteomes" id="UP001529180"/>
    </source>
</evidence>
<evidence type="ECO:0000313" key="3">
    <source>
        <dbReference type="EMBL" id="MDG4721799.1"/>
    </source>
</evidence>
<proteinExistence type="predicted"/>
<protein>
    <submittedName>
        <fullName evidence="3">Restriction endonuclease</fullName>
        <ecNumber evidence="3">3.1.21.-</ecNumber>
    </submittedName>
</protein>
<dbReference type="EC" id="3.1.21.-" evidence="3"/>
<organism evidence="3 4">
    <name type="scientific">Thalassospira aquimaris</name>
    <dbReference type="NCBI Taxonomy" id="3037796"/>
    <lineage>
        <taxon>Bacteria</taxon>
        <taxon>Pseudomonadati</taxon>
        <taxon>Pseudomonadota</taxon>
        <taxon>Alphaproteobacteria</taxon>
        <taxon>Rhodospirillales</taxon>
        <taxon>Thalassospiraceae</taxon>
        <taxon>Thalassospira</taxon>
    </lineage>
</organism>
<dbReference type="InterPro" id="IPR049050">
    <property type="entry name" value="nSTAND3"/>
</dbReference>
<dbReference type="RefSeq" id="WP_114104286.1">
    <property type="nucleotide sequence ID" value="NZ_JARSBO010000017.1"/>
</dbReference>
<dbReference type="CDD" id="cd01983">
    <property type="entry name" value="SIMIBI"/>
    <property type="match status" value="1"/>
</dbReference>
<keyword evidence="3" id="KW-0255">Endonuclease</keyword>
<name>A0ABT6GJ62_9PROT</name>
<dbReference type="Pfam" id="PF20720">
    <property type="entry name" value="nSTAND3"/>
    <property type="match status" value="1"/>
</dbReference>
<feature type="domain" description="Restriction endonuclease type IV Mrr" evidence="1">
    <location>
        <begin position="9"/>
        <end position="62"/>
    </location>
</feature>
<gene>
    <name evidence="3" type="ORF">P7680_22555</name>
</gene>